<keyword evidence="4" id="KW-0812">Transmembrane</keyword>
<dbReference type="Pfam" id="PF01103">
    <property type="entry name" value="Omp85"/>
    <property type="match status" value="1"/>
</dbReference>
<dbReference type="GeneID" id="27723652"/>
<dbReference type="OMA" id="SGIWRQI"/>
<dbReference type="GO" id="GO:0045040">
    <property type="term" value="P:protein insertion into mitochondrial outer membrane"/>
    <property type="evidence" value="ECO:0007669"/>
    <property type="project" value="TreeGrafter"/>
</dbReference>
<dbReference type="FunFam" id="2.40.160.50:FF:000008">
    <property type="entry name" value="Mitochondrial outer membrane beta-barrel protein Tob55"/>
    <property type="match status" value="1"/>
</dbReference>
<name>A0A084G7U6_PSEDA</name>
<comment type="subcellular location">
    <subcellularLocation>
        <location evidence="1">Mitochondrion outer membrane</location>
        <topology evidence="1">Multi-pass membrane protein</topology>
    </subcellularLocation>
</comment>
<evidence type="ECO:0000259" key="6">
    <source>
        <dbReference type="Pfam" id="PF01103"/>
    </source>
</evidence>
<dbReference type="OrthoDB" id="1724197at2759"/>
<protein>
    <recommendedName>
        <fullName evidence="6">Bacterial surface antigen (D15) domain-containing protein</fullName>
    </recommendedName>
</protein>
<dbReference type="InterPro" id="IPR039910">
    <property type="entry name" value="D15-like"/>
</dbReference>
<dbReference type="EMBL" id="JOWA01000093">
    <property type="protein sequence ID" value="KEZ43408.1"/>
    <property type="molecule type" value="Genomic_DNA"/>
</dbReference>
<dbReference type="VEuPathDB" id="FungiDB:SAPIO_CDS4580"/>
<keyword evidence="5" id="KW-0472">Membrane</keyword>
<comment type="similarity">
    <text evidence="2">Belongs to the SAM50/omp85 family.</text>
</comment>
<dbReference type="HOGENOM" id="CLU_014798_3_1_1"/>
<dbReference type="GO" id="GO:0005741">
    <property type="term" value="C:mitochondrial outer membrane"/>
    <property type="evidence" value="ECO:0007669"/>
    <property type="project" value="UniProtKB-SubCell"/>
</dbReference>
<dbReference type="InterPro" id="IPR000184">
    <property type="entry name" value="Bac_surfAg_D15"/>
</dbReference>
<dbReference type="RefSeq" id="XP_016643207.1">
    <property type="nucleotide sequence ID" value="XM_016787098.1"/>
</dbReference>
<keyword evidence="3" id="KW-1134">Transmembrane beta strand</keyword>
<evidence type="ECO:0000256" key="3">
    <source>
        <dbReference type="ARBA" id="ARBA00022452"/>
    </source>
</evidence>
<dbReference type="PANTHER" id="PTHR12815:SF18">
    <property type="entry name" value="SORTING AND ASSEMBLY MACHINERY COMPONENT 50 HOMOLOG"/>
    <property type="match status" value="1"/>
</dbReference>
<evidence type="ECO:0000256" key="5">
    <source>
        <dbReference type="ARBA" id="ARBA00023136"/>
    </source>
</evidence>
<proteinExistence type="inferred from homology"/>
<accession>A0A084G7U6</accession>
<evidence type="ECO:0000256" key="1">
    <source>
        <dbReference type="ARBA" id="ARBA00004374"/>
    </source>
</evidence>
<dbReference type="Gene3D" id="2.40.160.50">
    <property type="entry name" value="membrane protein fhac: a member of the omp85/tpsb transporter family"/>
    <property type="match status" value="1"/>
</dbReference>
<evidence type="ECO:0000256" key="4">
    <source>
        <dbReference type="ARBA" id="ARBA00022692"/>
    </source>
</evidence>
<keyword evidence="8" id="KW-1185">Reference proteome</keyword>
<dbReference type="KEGG" id="sapo:SAPIO_CDS4580"/>
<sequence length="524" mass="55771">MGSTTNSSGSKVPAQLLADPATLRHDAEAGEDVAAQNNALREKRLRELFMEQQSQPLTIHKFTLHGANHTRPTFLDPIIRPLVADETNSSSTLGDVMLKLRDVVGKLDRLEIFHPEPNVWLSSPDPATDPSSSPTDVNVDLRVRELGRFKLKTGTDVGDGESSAYGSLLWRNIFGGAEMLSLNASTGTRTRSAYSATFSVPVLSNPDVRLAIDGLGSSTHKPWASHEEVLKGGNLRLSWLSPQSDVHSVEYSGIWRQITGLYAGASPSVRAEAGDSVKSSIKHSFQRDRRDNRHLPQSGYVVRSNLELAGIGPLAGDVAFAKGDVDVGGALPISLPGIQGPTGISLGGGFRFGMLYPLALGNPFGSKVLPSRIPDRFQLGGPNDVRGFQLGGLGPHDGADAVGGDMFAAGSLNLLLPLPYKGPESGLRFQMFLNGGRLVALKNKGKGRNSGSPALEPQTVRDGMVKAFKDIWLSGTPPSLAAGFGLVYGHPMARFELNFGLPLAMAKGEQCTKGLQVGVGINFL</sequence>
<dbReference type="Proteomes" id="UP000028545">
    <property type="component" value="Unassembled WGS sequence"/>
</dbReference>
<dbReference type="PANTHER" id="PTHR12815">
    <property type="entry name" value="SORTING AND ASSEMBLY MACHINERY SAMM50 PROTEIN FAMILY MEMBER"/>
    <property type="match status" value="1"/>
</dbReference>
<organism evidence="7 8">
    <name type="scientific">Pseudallescheria apiosperma</name>
    <name type="common">Scedosporium apiospermum</name>
    <dbReference type="NCBI Taxonomy" id="563466"/>
    <lineage>
        <taxon>Eukaryota</taxon>
        <taxon>Fungi</taxon>
        <taxon>Dikarya</taxon>
        <taxon>Ascomycota</taxon>
        <taxon>Pezizomycotina</taxon>
        <taxon>Sordariomycetes</taxon>
        <taxon>Hypocreomycetidae</taxon>
        <taxon>Microascales</taxon>
        <taxon>Microascaceae</taxon>
        <taxon>Scedosporium</taxon>
    </lineage>
</organism>
<comment type="caution">
    <text evidence="7">The sequence shown here is derived from an EMBL/GenBank/DDBJ whole genome shotgun (WGS) entry which is preliminary data.</text>
</comment>
<evidence type="ECO:0000313" key="7">
    <source>
        <dbReference type="EMBL" id="KEZ43408.1"/>
    </source>
</evidence>
<reference evidence="7 8" key="1">
    <citation type="journal article" date="2014" name="Genome Announc.">
        <title>Draft genome sequence of the pathogenic fungus Scedosporium apiospermum.</title>
        <authorList>
            <person name="Vandeputte P."/>
            <person name="Ghamrawi S."/>
            <person name="Rechenmann M."/>
            <person name="Iltis A."/>
            <person name="Giraud S."/>
            <person name="Fleury M."/>
            <person name="Thornton C."/>
            <person name="Delhaes L."/>
            <person name="Meyer W."/>
            <person name="Papon N."/>
            <person name="Bouchara J.P."/>
        </authorList>
    </citation>
    <scope>NUCLEOTIDE SEQUENCE [LARGE SCALE GENOMIC DNA]</scope>
    <source>
        <strain evidence="7 8">IHEM 14462</strain>
    </source>
</reference>
<evidence type="ECO:0000256" key="2">
    <source>
        <dbReference type="ARBA" id="ARBA00010913"/>
    </source>
</evidence>
<feature type="domain" description="Bacterial surface antigen (D15)" evidence="6">
    <location>
        <begin position="172"/>
        <end position="523"/>
    </location>
</feature>
<gene>
    <name evidence="7" type="ORF">SAPIO_CDS4580</name>
</gene>
<dbReference type="AlphaFoldDB" id="A0A084G7U6"/>
<evidence type="ECO:0000313" key="8">
    <source>
        <dbReference type="Proteomes" id="UP000028545"/>
    </source>
</evidence>